<evidence type="ECO:0000313" key="16">
    <source>
        <dbReference type="Proteomes" id="UP000036987"/>
    </source>
</evidence>
<evidence type="ECO:0000256" key="9">
    <source>
        <dbReference type="PROSITE-ProRule" id="PRU01240"/>
    </source>
</evidence>
<dbReference type="InterPro" id="IPR036852">
    <property type="entry name" value="Peptidase_S8/S53_dom_sf"/>
</dbReference>
<reference evidence="16" key="1">
    <citation type="journal article" date="2016" name="Nature">
        <title>The genome of the seagrass Zostera marina reveals angiosperm adaptation to the sea.</title>
        <authorList>
            <person name="Olsen J.L."/>
            <person name="Rouze P."/>
            <person name="Verhelst B."/>
            <person name="Lin Y.-C."/>
            <person name="Bayer T."/>
            <person name="Collen J."/>
            <person name="Dattolo E."/>
            <person name="De Paoli E."/>
            <person name="Dittami S."/>
            <person name="Maumus F."/>
            <person name="Michel G."/>
            <person name="Kersting A."/>
            <person name="Lauritano C."/>
            <person name="Lohaus R."/>
            <person name="Toepel M."/>
            <person name="Tonon T."/>
            <person name="Vanneste K."/>
            <person name="Amirebrahimi M."/>
            <person name="Brakel J."/>
            <person name="Bostroem C."/>
            <person name="Chovatia M."/>
            <person name="Grimwood J."/>
            <person name="Jenkins J.W."/>
            <person name="Jueterbock A."/>
            <person name="Mraz A."/>
            <person name="Stam W.T."/>
            <person name="Tice H."/>
            <person name="Bornberg-Bauer E."/>
            <person name="Green P.J."/>
            <person name="Pearson G.A."/>
            <person name="Procaccini G."/>
            <person name="Duarte C.M."/>
            <person name="Schmutz J."/>
            <person name="Reusch T.B.H."/>
            <person name="Van de Peer Y."/>
        </authorList>
    </citation>
    <scope>NUCLEOTIDE SEQUENCE [LARGE SCALE GENOMIC DNA]</scope>
    <source>
        <strain evidence="16">cv. Finnish</strain>
    </source>
</reference>
<keyword evidence="16" id="KW-1185">Reference proteome</keyword>
<dbReference type="PROSITE" id="PS00136">
    <property type="entry name" value="SUBTILASE_ASP"/>
    <property type="match status" value="1"/>
</dbReference>
<evidence type="ECO:0000313" key="15">
    <source>
        <dbReference type="EMBL" id="KMZ70722.1"/>
    </source>
</evidence>
<dbReference type="Gene3D" id="3.40.50.200">
    <property type="entry name" value="Peptidase S8/S53 domain"/>
    <property type="match status" value="1"/>
</dbReference>
<dbReference type="InterPro" id="IPR022398">
    <property type="entry name" value="Peptidase_S8_His-AS"/>
</dbReference>
<dbReference type="InterPro" id="IPR037045">
    <property type="entry name" value="S8pro/Inhibitor_I9_sf"/>
</dbReference>
<dbReference type="Gene3D" id="2.60.40.2310">
    <property type="match status" value="1"/>
</dbReference>
<dbReference type="PROSITE" id="PS00138">
    <property type="entry name" value="SUBTILASE_SER"/>
    <property type="match status" value="1"/>
</dbReference>
<dbReference type="GO" id="GO:0006508">
    <property type="term" value="P:proteolysis"/>
    <property type="evidence" value="ECO:0007669"/>
    <property type="project" value="UniProtKB-KW"/>
</dbReference>
<dbReference type="GO" id="GO:0005576">
    <property type="term" value="C:extracellular region"/>
    <property type="evidence" value="ECO:0000318"/>
    <property type="project" value="GO_Central"/>
</dbReference>
<dbReference type="AlphaFoldDB" id="A0A0K9PR85"/>
<feature type="signal peptide" evidence="11">
    <location>
        <begin position="1"/>
        <end position="19"/>
    </location>
</feature>
<dbReference type="OrthoDB" id="206201at2759"/>
<evidence type="ECO:0000256" key="4">
    <source>
        <dbReference type="ARBA" id="ARBA00022729"/>
    </source>
</evidence>
<dbReference type="SUPFAM" id="SSF52743">
    <property type="entry name" value="Subtilisin-like"/>
    <property type="match status" value="1"/>
</dbReference>
<evidence type="ECO:0000259" key="14">
    <source>
        <dbReference type="Pfam" id="PF17766"/>
    </source>
</evidence>
<evidence type="ECO:0000259" key="13">
    <source>
        <dbReference type="Pfam" id="PF05922"/>
    </source>
</evidence>
<evidence type="ECO:0000256" key="5">
    <source>
        <dbReference type="ARBA" id="ARBA00022801"/>
    </source>
</evidence>
<dbReference type="PANTHER" id="PTHR10795">
    <property type="entry name" value="PROPROTEIN CONVERTASE SUBTILISIN/KEXIN"/>
    <property type="match status" value="1"/>
</dbReference>
<dbReference type="PRINTS" id="PR00723">
    <property type="entry name" value="SUBTILISIN"/>
</dbReference>
<dbReference type="GO" id="GO:0090558">
    <property type="term" value="P:plant epidermis development"/>
    <property type="evidence" value="ECO:0000318"/>
    <property type="project" value="GO_Central"/>
</dbReference>
<keyword evidence="6 9" id="KW-0720">Serine protease</keyword>
<dbReference type="PROSITE" id="PS00137">
    <property type="entry name" value="SUBTILASE_HIS"/>
    <property type="match status" value="1"/>
</dbReference>
<feature type="chain" id="PRO_5005527923" evidence="11">
    <location>
        <begin position="20"/>
        <end position="777"/>
    </location>
</feature>
<evidence type="ECO:0000256" key="1">
    <source>
        <dbReference type="ARBA" id="ARBA00004613"/>
    </source>
</evidence>
<dbReference type="STRING" id="29655.A0A0K9PR85"/>
<dbReference type="InterPro" id="IPR010259">
    <property type="entry name" value="S8pro/Inhibitor_I9"/>
</dbReference>
<comment type="similarity">
    <text evidence="2 9 10">Belongs to the peptidase S8 family.</text>
</comment>
<feature type="active site" description="Charge relay system" evidence="8 9">
    <location>
        <position position="221"/>
    </location>
</feature>
<accession>A0A0K9PR85</accession>
<evidence type="ECO:0000256" key="6">
    <source>
        <dbReference type="ARBA" id="ARBA00022825"/>
    </source>
</evidence>
<evidence type="ECO:0000256" key="11">
    <source>
        <dbReference type="SAM" id="SignalP"/>
    </source>
</evidence>
<dbReference type="Gene3D" id="3.50.30.30">
    <property type="match status" value="1"/>
</dbReference>
<dbReference type="PROSITE" id="PS51892">
    <property type="entry name" value="SUBTILASE"/>
    <property type="match status" value="1"/>
</dbReference>
<dbReference type="InterPro" id="IPR023828">
    <property type="entry name" value="Peptidase_S8_Ser-AS"/>
</dbReference>
<feature type="active site" description="Charge relay system" evidence="8 9">
    <location>
        <position position="149"/>
    </location>
</feature>
<dbReference type="InterPro" id="IPR023827">
    <property type="entry name" value="Peptidase_S8_Asp-AS"/>
</dbReference>
<evidence type="ECO:0000256" key="3">
    <source>
        <dbReference type="ARBA" id="ARBA00022670"/>
    </source>
</evidence>
<organism evidence="15 16">
    <name type="scientific">Zostera marina</name>
    <name type="common">Eelgrass</name>
    <dbReference type="NCBI Taxonomy" id="29655"/>
    <lineage>
        <taxon>Eukaryota</taxon>
        <taxon>Viridiplantae</taxon>
        <taxon>Streptophyta</taxon>
        <taxon>Embryophyta</taxon>
        <taxon>Tracheophyta</taxon>
        <taxon>Spermatophyta</taxon>
        <taxon>Magnoliopsida</taxon>
        <taxon>Liliopsida</taxon>
        <taxon>Zosteraceae</taxon>
        <taxon>Zostera</taxon>
    </lineage>
</organism>
<dbReference type="Pfam" id="PF00082">
    <property type="entry name" value="Peptidase_S8"/>
    <property type="match status" value="1"/>
</dbReference>
<dbReference type="InterPro" id="IPR041469">
    <property type="entry name" value="Subtilisin-like_FN3"/>
</dbReference>
<dbReference type="EMBL" id="LFYR01000714">
    <property type="protein sequence ID" value="KMZ70722.1"/>
    <property type="molecule type" value="Genomic_DNA"/>
</dbReference>
<comment type="caution">
    <text evidence="15">The sequence shown here is derived from an EMBL/GenBank/DDBJ whole genome shotgun (WGS) entry which is preliminary data.</text>
</comment>
<evidence type="ECO:0000259" key="12">
    <source>
        <dbReference type="Pfam" id="PF00082"/>
    </source>
</evidence>
<proteinExistence type="inferred from homology"/>
<feature type="domain" description="Inhibitor I9" evidence="13">
    <location>
        <begin position="31"/>
        <end position="111"/>
    </location>
</feature>
<evidence type="ECO:0000256" key="7">
    <source>
        <dbReference type="ARBA" id="ARBA00023180"/>
    </source>
</evidence>
<dbReference type="Proteomes" id="UP000036987">
    <property type="component" value="Unassembled WGS sequence"/>
</dbReference>
<dbReference type="InterPro" id="IPR045051">
    <property type="entry name" value="SBT"/>
</dbReference>
<gene>
    <name evidence="15" type="ORF">ZOSMA_195G00180</name>
</gene>
<name>A0A0K9PR85_ZOSMR</name>
<dbReference type="Pfam" id="PF05922">
    <property type="entry name" value="Inhibitor_I9"/>
    <property type="match status" value="1"/>
</dbReference>
<dbReference type="OMA" id="DIFMLFA"/>
<feature type="active site" description="Charge relay system" evidence="8 9">
    <location>
        <position position="553"/>
    </location>
</feature>
<sequence length="777" mass="84481">MDRRRILVIHLYILLSALAMDSSIGSQRRATYLVLMEGDSAAFLTSESTALIESHDRILEESLQVGSYDKLYSFHHVINGFAVHTTASQATRLESVEGVVMVEKDRGVKLMTTYTPQFFHLPEKVWKQNENAGFEIENAGEGIVIGFIDTGINPTHPSFAYYPTDVQTPIRFNATCEDGPMFPVGSCNGKIVSARHFWTGATKILPVKSSMVLSPFDQSGHGSHVASIAAGNNGVPVIVDGFNYGSASGMAPRARIAVYKAIYPEGGSLADVISSIDQAVEDGVDVLSLSIGPDDAPEDTPIFMNIFEISLLFARRAGVFVAQAAGNKGPGRSTVVTYSPWSLGVASSSTHRTYTTSLRLLLGDGSYLTGSGRLGFNRLGDCRMPTCRSNGADDGQREYCRLQLLNWISHRKSTILTLVNTAKALGFMGFVLVSNPRFGDLAAEPLPFDIPGIIIPNVADVKILMDYYEKQSNCNGAVASILEGRVASFDDQVAVSRFSSRGPDILSRKLNPADVLKPDILAPGHDICAAWSPMSIHEPLFKGHNFMLTSGTSMAAPHVSGIAALIKQMRPTWTPSMIASSMSTTASNYDYKNGRPIMSQGFHLNTFYPSTPFDYGSGLINPSKSLDPGLVLPVRFEDYVVSFLCYQPEADPLRIHRTTGVPCSKNTVGKSTDLNLPSITVCYLNESLTVRRVLMNVADVPETYVTTVVPPTGGGVDVDIKPSSFTIYPQRCHVLQIILRRNGNRNETIKGFGFGEIILTRSLDHIVRLPLSVMALN</sequence>
<keyword evidence="4 11" id="KW-0732">Signal</keyword>
<evidence type="ECO:0000256" key="8">
    <source>
        <dbReference type="PIRSR" id="PIRSR615500-1"/>
    </source>
</evidence>
<dbReference type="InterPro" id="IPR000209">
    <property type="entry name" value="Peptidase_S8/S53_dom"/>
</dbReference>
<feature type="domain" description="Subtilisin-like protease fibronectin type-III" evidence="14">
    <location>
        <begin position="673"/>
        <end position="773"/>
    </location>
</feature>
<dbReference type="InterPro" id="IPR034197">
    <property type="entry name" value="Peptidases_S8_3"/>
</dbReference>
<dbReference type="CDD" id="cd04852">
    <property type="entry name" value="Peptidases_S8_3"/>
    <property type="match status" value="1"/>
</dbReference>
<keyword evidence="3 9" id="KW-0645">Protease</keyword>
<comment type="subcellular location">
    <subcellularLocation>
        <location evidence="1">Secreted</location>
    </subcellularLocation>
</comment>
<feature type="domain" description="Peptidase S8/S53" evidence="12">
    <location>
        <begin position="140"/>
        <end position="589"/>
    </location>
</feature>
<dbReference type="Pfam" id="PF17766">
    <property type="entry name" value="fn3_6"/>
    <property type="match status" value="1"/>
</dbReference>
<evidence type="ECO:0000256" key="10">
    <source>
        <dbReference type="RuleBase" id="RU003355"/>
    </source>
</evidence>
<evidence type="ECO:0000256" key="2">
    <source>
        <dbReference type="ARBA" id="ARBA00011073"/>
    </source>
</evidence>
<protein>
    <submittedName>
        <fullName evidence="15">Putative Subtilase</fullName>
    </submittedName>
</protein>
<dbReference type="InterPro" id="IPR015500">
    <property type="entry name" value="Peptidase_S8_subtilisin-rel"/>
</dbReference>
<dbReference type="GO" id="GO:0004252">
    <property type="term" value="F:serine-type endopeptidase activity"/>
    <property type="evidence" value="ECO:0000318"/>
    <property type="project" value="GO_Central"/>
</dbReference>
<dbReference type="Gene3D" id="3.30.70.80">
    <property type="entry name" value="Peptidase S8 propeptide/proteinase inhibitor I9"/>
    <property type="match status" value="1"/>
</dbReference>
<keyword evidence="7" id="KW-0325">Glycoprotein</keyword>
<keyword evidence="5 9" id="KW-0378">Hydrolase</keyword>